<dbReference type="EMBL" id="MU168341">
    <property type="protein sequence ID" value="KAG0138870.1"/>
    <property type="molecule type" value="Genomic_DNA"/>
</dbReference>
<feature type="region of interest" description="Disordered" evidence="1">
    <location>
        <begin position="1"/>
        <end position="68"/>
    </location>
</feature>
<reference evidence="2" key="1">
    <citation type="submission" date="2013-11" db="EMBL/GenBank/DDBJ databases">
        <title>Genome sequence of the fusiform rust pathogen reveals effectors for host alternation and coevolution with pine.</title>
        <authorList>
            <consortium name="DOE Joint Genome Institute"/>
            <person name="Smith K."/>
            <person name="Pendleton A."/>
            <person name="Kubisiak T."/>
            <person name="Anderson C."/>
            <person name="Salamov A."/>
            <person name="Aerts A."/>
            <person name="Riley R."/>
            <person name="Clum A."/>
            <person name="Lindquist E."/>
            <person name="Ence D."/>
            <person name="Campbell M."/>
            <person name="Kronenberg Z."/>
            <person name="Feau N."/>
            <person name="Dhillon B."/>
            <person name="Hamelin R."/>
            <person name="Burleigh J."/>
            <person name="Smith J."/>
            <person name="Yandell M."/>
            <person name="Nelson C."/>
            <person name="Grigoriev I."/>
            <person name="Davis J."/>
        </authorList>
    </citation>
    <scope>NUCLEOTIDE SEQUENCE</scope>
    <source>
        <strain evidence="2">G11</strain>
    </source>
</reference>
<accession>A0A9P6N4M0</accession>
<organism evidence="2 3">
    <name type="scientific">Cronartium quercuum f. sp. fusiforme G11</name>
    <dbReference type="NCBI Taxonomy" id="708437"/>
    <lineage>
        <taxon>Eukaryota</taxon>
        <taxon>Fungi</taxon>
        <taxon>Dikarya</taxon>
        <taxon>Basidiomycota</taxon>
        <taxon>Pucciniomycotina</taxon>
        <taxon>Pucciniomycetes</taxon>
        <taxon>Pucciniales</taxon>
        <taxon>Coleosporiaceae</taxon>
        <taxon>Cronartium</taxon>
    </lineage>
</organism>
<evidence type="ECO:0000313" key="2">
    <source>
        <dbReference type="EMBL" id="KAG0138870.1"/>
    </source>
</evidence>
<comment type="caution">
    <text evidence="2">The sequence shown here is derived from an EMBL/GenBank/DDBJ whole genome shotgun (WGS) entry which is preliminary data.</text>
</comment>
<feature type="compositionally biased region" description="Polar residues" evidence="1">
    <location>
        <begin position="58"/>
        <end position="67"/>
    </location>
</feature>
<dbReference type="AlphaFoldDB" id="A0A9P6N4M0"/>
<keyword evidence="3" id="KW-1185">Reference proteome</keyword>
<sequence length="156" mass="17617">MVPSEPQQIIPSTVHPSGVVPQAPIRPPRRRPIQASPPPTLMVPGSMRRPSYHRTNRYIPSSSSDNLINHHRIRSSSDNNHMNFNASSRDVVQLYPENKIEQDQTCKINKLPKIILVPPTPKVVDTIENEKLMEICESSSNGGRWIDLMKSFANSF</sequence>
<name>A0A9P6N4M0_9BASI</name>
<protein>
    <submittedName>
        <fullName evidence="2">Uncharacterized protein</fullName>
    </submittedName>
</protein>
<proteinExistence type="predicted"/>
<evidence type="ECO:0000313" key="3">
    <source>
        <dbReference type="Proteomes" id="UP000886653"/>
    </source>
</evidence>
<dbReference type="Proteomes" id="UP000886653">
    <property type="component" value="Unassembled WGS sequence"/>
</dbReference>
<feature type="compositionally biased region" description="Polar residues" evidence="1">
    <location>
        <begin position="1"/>
        <end position="15"/>
    </location>
</feature>
<gene>
    <name evidence="2" type="ORF">CROQUDRAFT_102747</name>
</gene>
<evidence type="ECO:0000256" key="1">
    <source>
        <dbReference type="SAM" id="MobiDB-lite"/>
    </source>
</evidence>